<gene>
    <name evidence="2" type="ORF">ABT39_MTgene1234</name>
</gene>
<organism evidence="2">
    <name type="scientific">Picea glauca</name>
    <name type="common">White spruce</name>
    <name type="synonym">Pinus glauca</name>
    <dbReference type="NCBI Taxonomy" id="3330"/>
    <lineage>
        <taxon>Eukaryota</taxon>
        <taxon>Viridiplantae</taxon>
        <taxon>Streptophyta</taxon>
        <taxon>Embryophyta</taxon>
        <taxon>Tracheophyta</taxon>
        <taxon>Spermatophyta</taxon>
        <taxon>Pinopsida</taxon>
        <taxon>Pinidae</taxon>
        <taxon>Conifers I</taxon>
        <taxon>Pinales</taxon>
        <taxon>Pinaceae</taxon>
        <taxon>Picea</taxon>
    </lineage>
</organism>
<protein>
    <submittedName>
        <fullName evidence="2">Uncharacterized protein</fullName>
    </submittedName>
</protein>
<comment type="caution">
    <text evidence="2">The sequence shown here is derived from an EMBL/GenBank/DDBJ whole genome shotgun (WGS) entry which is preliminary data.</text>
</comment>
<evidence type="ECO:0000256" key="1">
    <source>
        <dbReference type="SAM" id="MobiDB-lite"/>
    </source>
</evidence>
<proteinExistence type="predicted"/>
<geneLocation type="mitochondrion" evidence="2"/>
<reference evidence="2" key="1">
    <citation type="journal article" date="2015" name="Genome Biol. Evol.">
        <title>Organellar Genomes of White Spruce (Picea glauca): Assembly and Annotation.</title>
        <authorList>
            <person name="Jackman S.D."/>
            <person name="Warren R.L."/>
            <person name="Gibb E.A."/>
            <person name="Vandervalk B.P."/>
            <person name="Mohamadi H."/>
            <person name="Chu J."/>
            <person name="Raymond A."/>
            <person name="Pleasance S."/>
            <person name="Coope R."/>
            <person name="Wildung M.R."/>
            <person name="Ritland C.E."/>
            <person name="Bousquet J."/>
            <person name="Jones S.J."/>
            <person name="Bohlmann J."/>
            <person name="Birol I."/>
        </authorList>
    </citation>
    <scope>NUCLEOTIDE SEQUENCE [LARGE SCALE GENOMIC DNA]</scope>
    <source>
        <tissue evidence="2">Flushing bud</tissue>
    </source>
</reference>
<dbReference type="EMBL" id="LKAM01000001">
    <property type="protein sequence ID" value="KUM51387.1"/>
    <property type="molecule type" value="Genomic_DNA"/>
</dbReference>
<keyword evidence="2" id="KW-0496">Mitochondrion</keyword>
<feature type="compositionally biased region" description="Basic residues" evidence="1">
    <location>
        <begin position="22"/>
        <end position="32"/>
    </location>
</feature>
<dbReference type="AlphaFoldDB" id="A0A101M5T5"/>
<evidence type="ECO:0000313" key="2">
    <source>
        <dbReference type="EMBL" id="KUM51387.1"/>
    </source>
</evidence>
<name>A0A101M5T5_PICGL</name>
<feature type="region of interest" description="Disordered" evidence="1">
    <location>
        <begin position="1"/>
        <end position="32"/>
    </location>
</feature>
<feature type="compositionally biased region" description="Low complexity" evidence="1">
    <location>
        <begin position="1"/>
        <end position="21"/>
    </location>
</feature>
<sequence length="32" mass="3732">MSLMGKSLRMSSSSNLMMNPMRARRVKKSKRM</sequence>
<accession>A0A101M5T5</accession>